<dbReference type="PANTHER" id="PTHR30212">
    <property type="entry name" value="PROTEIN YIIM"/>
    <property type="match status" value="1"/>
</dbReference>
<dbReference type="InterPro" id="IPR005163">
    <property type="entry name" value="Tri_helical_YiiM-like"/>
</dbReference>
<gene>
    <name evidence="2" type="ORF">J2S05_000900</name>
</gene>
<proteinExistence type="predicted"/>
<dbReference type="Pfam" id="PF03473">
    <property type="entry name" value="MOSC"/>
    <property type="match status" value="1"/>
</dbReference>
<keyword evidence="3" id="KW-1185">Reference proteome</keyword>
<dbReference type="InterPro" id="IPR011037">
    <property type="entry name" value="Pyrv_Knase-like_insert_dom_sf"/>
</dbReference>
<feature type="domain" description="MOSC" evidence="1">
    <location>
        <begin position="31"/>
        <end position="165"/>
    </location>
</feature>
<evidence type="ECO:0000313" key="2">
    <source>
        <dbReference type="EMBL" id="MDQ0206126.1"/>
    </source>
</evidence>
<protein>
    <submittedName>
        <fullName evidence="2">MOSC domain-containing protein YiiM</fullName>
    </submittedName>
</protein>
<dbReference type="EMBL" id="JAUSUA010000001">
    <property type="protein sequence ID" value="MDQ0206126.1"/>
    <property type="molecule type" value="Genomic_DNA"/>
</dbReference>
<sequence length="215" mass="24574">MNQFSISYLAVGEPEVMTYNHNKQMKTAIRKKQTQSVMLRKSGFEGDKVADLKNHGGEERAVCFYPHEHYEDWNEEFNTTLSDSAFGENLVVKGMLEKDVCIGDVYQIGEAVVTITQGRVPCITIDRRTESKGLFKRIMETGYTGYFAKVLKEGIIRGDSSITLVERDPRQMSVHTANQLFFQQVKDPSQIDQLLEVDALAAQWRGHFIRLKDKM</sequence>
<dbReference type="PROSITE" id="PS51340">
    <property type="entry name" value="MOSC"/>
    <property type="match status" value="1"/>
</dbReference>
<evidence type="ECO:0000259" key="1">
    <source>
        <dbReference type="PROSITE" id="PS51340"/>
    </source>
</evidence>
<accession>A0ABT9YEH1</accession>
<organism evidence="2 3">
    <name type="scientific">Alkalicoccobacillus murimartini</name>
    <dbReference type="NCBI Taxonomy" id="171685"/>
    <lineage>
        <taxon>Bacteria</taxon>
        <taxon>Bacillati</taxon>
        <taxon>Bacillota</taxon>
        <taxon>Bacilli</taxon>
        <taxon>Bacillales</taxon>
        <taxon>Bacillaceae</taxon>
        <taxon>Alkalicoccobacillus</taxon>
    </lineage>
</organism>
<comment type="caution">
    <text evidence="2">The sequence shown here is derived from an EMBL/GenBank/DDBJ whole genome shotgun (WGS) entry which is preliminary data.</text>
</comment>
<dbReference type="RefSeq" id="WP_306980297.1">
    <property type="nucleotide sequence ID" value="NZ_JAUSUA010000001.1"/>
</dbReference>
<dbReference type="Pfam" id="PF03475">
    <property type="entry name" value="YiiM_3-alpha"/>
    <property type="match status" value="1"/>
</dbReference>
<name>A0ABT9YEH1_9BACI</name>
<dbReference type="InterPro" id="IPR005302">
    <property type="entry name" value="MoCF_Sase_C"/>
</dbReference>
<dbReference type="InterPro" id="IPR052353">
    <property type="entry name" value="Benzoxazolinone_Detox_Enz"/>
</dbReference>
<reference evidence="2 3" key="1">
    <citation type="submission" date="2023-07" db="EMBL/GenBank/DDBJ databases">
        <title>Genomic Encyclopedia of Type Strains, Phase IV (KMG-IV): sequencing the most valuable type-strain genomes for metagenomic binning, comparative biology and taxonomic classification.</title>
        <authorList>
            <person name="Goeker M."/>
        </authorList>
    </citation>
    <scope>NUCLEOTIDE SEQUENCE [LARGE SCALE GENOMIC DNA]</scope>
    <source>
        <strain evidence="2 3">DSM 19154</strain>
    </source>
</reference>
<dbReference type="Gene3D" id="2.40.33.20">
    <property type="entry name" value="PK beta-barrel domain-like"/>
    <property type="match status" value="1"/>
</dbReference>
<dbReference type="SUPFAM" id="SSF50800">
    <property type="entry name" value="PK beta-barrel domain-like"/>
    <property type="match status" value="1"/>
</dbReference>
<dbReference type="PANTHER" id="PTHR30212:SF2">
    <property type="entry name" value="PROTEIN YIIM"/>
    <property type="match status" value="1"/>
</dbReference>
<dbReference type="Proteomes" id="UP001225034">
    <property type="component" value="Unassembled WGS sequence"/>
</dbReference>
<evidence type="ECO:0000313" key="3">
    <source>
        <dbReference type="Proteomes" id="UP001225034"/>
    </source>
</evidence>